<dbReference type="PRINTS" id="PR00081">
    <property type="entry name" value="GDHRDH"/>
</dbReference>
<dbReference type="Gene3D" id="3.40.50.720">
    <property type="entry name" value="NAD(P)-binding Rossmann-like Domain"/>
    <property type="match status" value="1"/>
</dbReference>
<accession>A0A840R1J7</accession>
<dbReference type="Pfam" id="PF00106">
    <property type="entry name" value="adh_short"/>
    <property type="match status" value="1"/>
</dbReference>
<evidence type="ECO:0000313" key="6">
    <source>
        <dbReference type="Proteomes" id="UP000536640"/>
    </source>
</evidence>
<dbReference type="InterPro" id="IPR057326">
    <property type="entry name" value="KR_dom"/>
</dbReference>
<gene>
    <name evidence="5" type="ORF">HNQ57_000550</name>
</gene>
<evidence type="ECO:0000256" key="3">
    <source>
        <dbReference type="RuleBase" id="RU000363"/>
    </source>
</evidence>
<dbReference type="AlphaFoldDB" id="A0A840R1J7"/>
<evidence type="ECO:0000256" key="2">
    <source>
        <dbReference type="ARBA" id="ARBA00023002"/>
    </source>
</evidence>
<protein>
    <recommendedName>
        <fullName evidence="4">Ketoreductase domain-containing protein</fullName>
    </recommendedName>
</protein>
<dbReference type="PIRSF" id="PIRSF000126">
    <property type="entry name" value="11-beta-HSD1"/>
    <property type="match status" value="1"/>
</dbReference>
<keyword evidence="2" id="KW-0560">Oxidoreductase</keyword>
<dbReference type="PANTHER" id="PTHR44196">
    <property type="entry name" value="DEHYDROGENASE/REDUCTASE SDR FAMILY MEMBER 7B"/>
    <property type="match status" value="1"/>
</dbReference>
<dbReference type="InterPro" id="IPR036291">
    <property type="entry name" value="NAD(P)-bd_dom_sf"/>
</dbReference>
<organism evidence="5 6">
    <name type="scientific">Zhongshania antarctica</name>
    <dbReference type="NCBI Taxonomy" id="641702"/>
    <lineage>
        <taxon>Bacteria</taxon>
        <taxon>Pseudomonadati</taxon>
        <taxon>Pseudomonadota</taxon>
        <taxon>Gammaproteobacteria</taxon>
        <taxon>Cellvibrionales</taxon>
        <taxon>Spongiibacteraceae</taxon>
        <taxon>Zhongshania</taxon>
    </lineage>
</organism>
<dbReference type="RefSeq" id="WP_184461077.1">
    <property type="nucleotide sequence ID" value="NZ_JACHHW010000001.1"/>
</dbReference>
<dbReference type="SUPFAM" id="SSF51735">
    <property type="entry name" value="NAD(P)-binding Rossmann-fold domains"/>
    <property type="match status" value="1"/>
</dbReference>
<dbReference type="EMBL" id="JACHHW010000001">
    <property type="protein sequence ID" value="MBB5186291.1"/>
    <property type="molecule type" value="Genomic_DNA"/>
</dbReference>
<evidence type="ECO:0000259" key="4">
    <source>
        <dbReference type="SMART" id="SM00822"/>
    </source>
</evidence>
<reference evidence="5 6" key="1">
    <citation type="submission" date="2020-08" db="EMBL/GenBank/DDBJ databases">
        <title>Genomic Encyclopedia of Type Strains, Phase IV (KMG-IV): sequencing the most valuable type-strain genomes for metagenomic binning, comparative biology and taxonomic classification.</title>
        <authorList>
            <person name="Goeker M."/>
        </authorList>
    </citation>
    <scope>NUCLEOTIDE SEQUENCE [LARGE SCALE GENOMIC DNA]</scope>
    <source>
        <strain evidence="5 6">DSM 25701</strain>
    </source>
</reference>
<name>A0A840R1J7_9GAMM</name>
<feature type="domain" description="Ketoreductase" evidence="4">
    <location>
        <begin position="2"/>
        <end position="182"/>
    </location>
</feature>
<dbReference type="PANTHER" id="PTHR44196:SF2">
    <property type="entry name" value="SHORT-CHAIN DEHYDROGENASE-RELATED"/>
    <property type="match status" value="1"/>
</dbReference>
<dbReference type="SMART" id="SM00822">
    <property type="entry name" value="PKS_KR"/>
    <property type="match status" value="1"/>
</dbReference>
<dbReference type="InterPro" id="IPR020904">
    <property type="entry name" value="Sc_DH/Rdtase_CS"/>
</dbReference>
<proteinExistence type="inferred from homology"/>
<dbReference type="InterPro" id="IPR002347">
    <property type="entry name" value="SDR_fam"/>
</dbReference>
<evidence type="ECO:0000313" key="5">
    <source>
        <dbReference type="EMBL" id="MBB5186291.1"/>
    </source>
</evidence>
<dbReference type="CDD" id="cd05233">
    <property type="entry name" value="SDR_c"/>
    <property type="match status" value="1"/>
</dbReference>
<comment type="similarity">
    <text evidence="1 3">Belongs to the short-chain dehydrogenases/reductases (SDR) family.</text>
</comment>
<evidence type="ECO:0000256" key="1">
    <source>
        <dbReference type="ARBA" id="ARBA00006484"/>
    </source>
</evidence>
<dbReference type="PROSITE" id="PS00061">
    <property type="entry name" value="ADH_SHORT"/>
    <property type="match status" value="1"/>
</dbReference>
<dbReference type="PRINTS" id="PR00080">
    <property type="entry name" value="SDRFAMILY"/>
</dbReference>
<sequence>MKTTLITGASSGIGKSLAALFAQGGSNLVLVARSQTKLEELAQQLQAEYKITVWVEPADLSRPGAAKTLAASLARQDIKVEILVNNAGVLEHGRFIDIGTEAHRRMLDLNISGLTEMLDCFLPAMVERGSGRVLNVASIASFQPIPSLAIYAASKAFVLSLTESLAEELKGSGVSITALCPGITATNMVSTAQENSGGLNIPDFLIGDVDDVAADGYKACMKGEVIVVPGAMNLAAILAGRAIPKWLLRRITGAVGRYTTDN</sequence>
<comment type="caution">
    <text evidence="5">The sequence shown here is derived from an EMBL/GenBank/DDBJ whole genome shotgun (WGS) entry which is preliminary data.</text>
</comment>
<dbReference type="GO" id="GO:0016491">
    <property type="term" value="F:oxidoreductase activity"/>
    <property type="evidence" value="ECO:0007669"/>
    <property type="project" value="UniProtKB-KW"/>
</dbReference>
<dbReference type="GO" id="GO:0016020">
    <property type="term" value="C:membrane"/>
    <property type="evidence" value="ECO:0007669"/>
    <property type="project" value="TreeGrafter"/>
</dbReference>
<keyword evidence="6" id="KW-1185">Reference proteome</keyword>
<dbReference type="Proteomes" id="UP000536640">
    <property type="component" value="Unassembled WGS sequence"/>
</dbReference>